<evidence type="ECO:0000313" key="2">
    <source>
        <dbReference type="EMBL" id="KAK8844642.1"/>
    </source>
</evidence>
<dbReference type="AlphaFoldDB" id="A0AAW0YX25"/>
<dbReference type="GeneID" id="92183747"/>
<organism evidence="2 3">
    <name type="scientific">Kwoniella newhampshirensis</name>
    <dbReference type="NCBI Taxonomy" id="1651941"/>
    <lineage>
        <taxon>Eukaryota</taxon>
        <taxon>Fungi</taxon>
        <taxon>Dikarya</taxon>
        <taxon>Basidiomycota</taxon>
        <taxon>Agaricomycotina</taxon>
        <taxon>Tremellomycetes</taxon>
        <taxon>Tremellales</taxon>
        <taxon>Cryptococcaceae</taxon>
        <taxon>Kwoniella</taxon>
    </lineage>
</organism>
<dbReference type="KEGG" id="kne:92183747"/>
<proteinExistence type="predicted"/>
<gene>
    <name evidence="2" type="ORF">IAR55_006489</name>
</gene>
<reference evidence="2 3" key="1">
    <citation type="journal article" date="2024" name="bioRxiv">
        <title>Comparative genomics of Cryptococcus and Kwoniella reveals pathogenesis evolution and contrasting karyotype dynamics via intercentromeric recombination or chromosome fusion.</title>
        <authorList>
            <person name="Coelho M.A."/>
            <person name="David-Palma M."/>
            <person name="Shea T."/>
            <person name="Bowers K."/>
            <person name="McGinley-Smith S."/>
            <person name="Mohammad A.W."/>
            <person name="Gnirke A."/>
            <person name="Yurkov A.M."/>
            <person name="Nowrousian M."/>
            <person name="Sun S."/>
            <person name="Cuomo C.A."/>
            <person name="Heitman J."/>
        </authorList>
    </citation>
    <scope>NUCLEOTIDE SEQUENCE [LARGE SCALE GENOMIC DNA]</scope>
    <source>
        <strain evidence="2 3">CBS 13917</strain>
    </source>
</reference>
<name>A0AAW0YX25_9TREE</name>
<evidence type="ECO:0000256" key="1">
    <source>
        <dbReference type="SAM" id="MobiDB-lite"/>
    </source>
</evidence>
<keyword evidence="3" id="KW-1185">Reference proteome</keyword>
<dbReference type="Proteomes" id="UP001388673">
    <property type="component" value="Unassembled WGS sequence"/>
</dbReference>
<feature type="region of interest" description="Disordered" evidence="1">
    <location>
        <begin position="1"/>
        <end position="24"/>
    </location>
</feature>
<feature type="region of interest" description="Disordered" evidence="1">
    <location>
        <begin position="73"/>
        <end position="136"/>
    </location>
</feature>
<sequence length="136" mass="16039">MRARPLTPNRHLPVLNPDTPQGSRMIKDIDRKVCRGEIKPKRVFFKVAKAYEKVTAEKALLEKDIEKRKAAKELDKAACGSNKRTRFPQGELFDQEHRETHKEELKERKRAETEAREKKRAEARRRKKRQPSPLQE</sequence>
<dbReference type="EMBL" id="JBCAWK010000013">
    <property type="protein sequence ID" value="KAK8844642.1"/>
    <property type="molecule type" value="Genomic_DNA"/>
</dbReference>
<protein>
    <submittedName>
        <fullName evidence="2">Uncharacterized protein</fullName>
    </submittedName>
</protein>
<feature type="compositionally biased region" description="Basic and acidic residues" evidence="1">
    <location>
        <begin position="94"/>
        <end position="120"/>
    </location>
</feature>
<accession>A0AAW0YX25</accession>
<evidence type="ECO:0000313" key="3">
    <source>
        <dbReference type="Proteomes" id="UP001388673"/>
    </source>
</evidence>
<comment type="caution">
    <text evidence="2">The sequence shown here is derived from an EMBL/GenBank/DDBJ whole genome shotgun (WGS) entry which is preliminary data.</text>
</comment>
<dbReference type="RefSeq" id="XP_066799866.1">
    <property type="nucleotide sequence ID" value="XM_066949572.1"/>
</dbReference>
<feature type="compositionally biased region" description="Basic residues" evidence="1">
    <location>
        <begin position="121"/>
        <end position="130"/>
    </location>
</feature>